<dbReference type="STRING" id="595537.Varpa_3631"/>
<feature type="region of interest" description="Disordered" evidence="3">
    <location>
        <begin position="41"/>
        <end position="64"/>
    </location>
</feature>
<dbReference type="Pfam" id="PF03938">
    <property type="entry name" value="OmpH"/>
    <property type="match status" value="1"/>
</dbReference>
<name>E6UZK7_VARPE</name>
<comment type="similarity">
    <text evidence="1">Belongs to the Skp family.</text>
</comment>
<reference evidence="5" key="1">
    <citation type="submission" date="2010-12" db="EMBL/GenBank/DDBJ databases">
        <title>Complete sequence of Variovorax paradoxus EPS.</title>
        <authorList>
            <consortium name="US DOE Joint Genome Institute"/>
            <person name="Lucas S."/>
            <person name="Copeland A."/>
            <person name="Lapidus A."/>
            <person name="Cheng J.-F."/>
            <person name="Goodwin L."/>
            <person name="Pitluck S."/>
            <person name="Teshima H."/>
            <person name="Detter J.C."/>
            <person name="Han C."/>
            <person name="Tapia R."/>
            <person name="Land M."/>
            <person name="Hauser L."/>
            <person name="Kyrpides N."/>
            <person name="Ivanova N."/>
            <person name="Ovchinnikova G."/>
            <person name="Orwin P."/>
            <person name="Han J.-I.G."/>
            <person name="Woyke T."/>
        </authorList>
    </citation>
    <scope>NUCLEOTIDE SEQUENCE [LARGE SCALE GENOMIC DNA]</scope>
    <source>
        <strain evidence="5">EPS</strain>
    </source>
</reference>
<dbReference type="PANTHER" id="PTHR35089:SF1">
    <property type="entry name" value="CHAPERONE PROTEIN SKP"/>
    <property type="match status" value="1"/>
</dbReference>
<dbReference type="GO" id="GO:0050821">
    <property type="term" value="P:protein stabilization"/>
    <property type="evidence" value="ECO:0007669"/>
    <property type="project" value="TreeGrafter"/>
</dbReference>
<evidence type="ECO:0000313" key="5">
    <source>
        <dbReference type="Proteomes" id="UP000008917"/>
    </source>
</evidence>
<evidence type="ECO:0000313" key="4">
    <source>
        <dbReference type="EMBL" id="ADU37815.1"/>
    </source>
</evidence>
<dbReference type="InterPro" id="IPR005632">
    <property type="entry name" value="Chaperone_Skp"/>
</dbReference>
<dbReference type="Gene3D" id="3.30.910.20">
    <property type="entry name" value="Skp domain"/>
    <property type="match status" value="1"/>
</dbReference>
<proteinExistence type="inferred from homology"/>
<keyword evidence="2" id="KW-0732">Signal</keyword>
<dbReference type="KEGG" id="vpe:Varpa_3631"/>
<dbReference type="HOGENOM" id="CLU_1854361_0_0_4"/>
<dbReference type="AlphaFoldDB" id="E6UZK7"/>
<organism evidence="4 5">
    <name type="scientific">Variovorax paradoxus (strain EPS)</name>
    <dbReference type="NCBI Taxonomy" id="595537"/>
    <lineage>
        <taxon>Bacteria</taxon>
        <taxon>Pseudomonadati</taxon>
        <taxon>Pseudomonadota</taxon>
        <taxon>Betaproteobacteria</taxon>
        <taxon>Burkholderiales</taxon>
        <taxon>Comamonadaceae</taxon>
        <taxon>Variovorax</taxon>
    </lineage>
</organism>
<evidence type="ECO:0000256" key="2">
    <source>
        <dbReference type="ARBA" id="ARBA00022729"/>
    </source>
</evidence>
<protein>
    <submittedName>
        <fullName evidence="4">Outer membrane chaperone Skp (OmpH)</fullName>
    </submittedName>
</protein>
<accession>E6UZK7</accession>
<dbReference type="PANTHER" id="PTHR35089">
    <property type="entry name" value="CHAPERONE PROTEIN SKP"/>
    <property type="match status" value="1"/>
</dbReference>
<dbReference type="SUPFAM" id="SSF111384">
    <property type="entry name" value="OmpH-like"/>
    <property type="match status" value="1"/>
</dbReference>
<evidence type="ECO:0000256" key="3">
    <source>
        <dbReference type="SAM" id="MobiDB-lite"/>
    </source>
</evidence>
<dbReference type="GO" id="GO:0005829">
    <property type="term" value="C:cytosol"/>
    <property type="evidence" value="ECO:0007669"/>
    <property type="project" value="TreeGrafter"/>
</dbReference>
<dbReference type="EMBL" id="CP002417">
    <property type="protein sequence ID" value="ADU37815.1"/>
    <property type="molecule type" value="Genomic_DNA"/>
</dbReference>
<dbReference type="eggNOG" id="COG2825">
    <property type="taxonomic scope" value="Bacteria"/>
</dbReference>
<dbReference type="Proteomes" id="UP000008917">
    <property type="component" value="Chromosome"/>
</dbReference>
<dbReference type="SMART" id="SM00935">
    <property type="entry name" value="OmpH"/>
    <property type="match status" value="1"/>
</dbReference>
<dbReference type="InterPro" id="IPR024930">
    <property type="entry name" value="Skp_dom_sf"/>
</dbReference>
<sequence length="138" mass="15490">MAAAAGAFSHAEELRMGYVDLEYVMWHSDLAEASQARLARQRQDAESALQAEEARSVRSAPSTLTPAMASIARRRLQADMEQRQIDELRKLADAARQAVQEIAEAEGFDFVVHDAVFVQPPHDLTQRVLVLMRQHAHR</sequence>
<evidence type="ECO:0000256" key="1">
    <source>
        <dbReference type="ARBA" id="ARBA00009091"/>
    </source>
</evidence>
<dbReference type="GO" id="GO:0051082">
    <property type="term" value="F:unfolded protein binding"/>
    <property type="evidence" value="ECO:0007669"/>
    <property type="project" value="InterPro"/>
</dbReference>
<reference evidence="4 5" key="2">
    <citation type="journal article" date="2013" name="Genome Announc.">
        <title>Genome of the Root-Associated Plant Growth-Promoting Bacterium Variovorax paradoxus Strain EPS.</title>
        <authorList>
            <person name="Han J.I."/>
            <person name="Spain J.C."/>
            <person name="Leadbetter J.R."/>
            <person name="Ovchinnikova G."/>
            <person name="Goodwin L.A."/>
            <person name="Han C.S."/>
            <person name="Woyke T."/>
            <person name="Davenport K.W."/>
            <person name="Orwin P.M."/>
        </authorList>
    </citation>
    <scope>NUCLEOTIDE SEQUENCE [LARGE SCALE GENOMIC DNA]</scope>
    <source>
        <strain evidence="4 5">EPS</strain>
    </source>
</reference>
<gene>
    <name evidence="4" type="ordered locus">Varpa_3631</name>
</gene>